<keyword evidence="1" id="KW-1133">Transmembrane helix</keyword>
<reference evidence="2" key="1">
    <citation type="submission" date="2021-02" db="EMBL/GenBank/DDBJ databases">
        <authorList>
            <person name="Dougan E. K."/>
            <person name="Rhodes N."/>
            <person name="Thang M."/>
            <person name="Chan C."/>
        </authorList>
    </citation>
    <scope>NUCLEOTIDE SEQUENCE</scope>
</reference>
<name>A0A813BJN6_9DINO</name>
<protein>
    <submittedName>
        <fullName evidence="2">Nap1 protein</fullName>
    </submittedName>
</protein>
<feature type="transmembrane region" description="Helical" evidence="1">
    <location>
        <begin position="97"/>
        <end position="117"/>
    </location>
</feature>
<sequence>MTGGRTIGMRKLPERHLRFSALWNAPFLLSQCTELRFSGDEVPLHFYGAVHLVRFLEGVAGDTWKQVHMEQRLNDCNAMASPEDSSEMNEEEFTKNLITFAACGAALADAAVCLYFMRRLAKS</sequence>
<dbReference type="Proteomes" id="UP000601435">
    <property type="component" value="Unassembled WGS sequence"/>
</dbReference>
<proteinExistence type="predicted"/>
<gene>
    <name evidence="2" type="primary">Nap1</name>
    <name evidence="2" type="ORF">SNEC2469_LOCUS30731</name>
</gene>
<comment type="caution">
    <text evidence="2">The sequence shown here is derived from an EMBL/GenBank/DDBJ whole genome shotgun (WGS) entry which is preliminary data.</text>
</comment>
<keyword evidence="1" id="KW-0472">Membrane</keyword>
<keyword evidence="3" id="KW-1185">Reference proteome</keyword>
<dbReference type="EMBL" id="CAJNJA010072398">
    <property type="protein sequence ID" value="CAE7906725.1"/>
    <property type="molecule type" value="Genomic_DNA"/>
</dbReference>
<accession>A0A813BJN6</accession>
<keyword evidence="1" id="KW-0812">Transmembrane</keyword>
<evidence type="ECO:0000313" key="3">
    <source>
        <dbReference type="Proteomes" id="UP000601435"/>
    </source>
</evidence>
<dbReference type="AlphaFoldDB" id="A0A813BJN6"/>
<evidence type="ECO:0000256" key="1">
    <source>
        <dbReference type="SAM" id="Phobius"/>
    </source>
</evidence>
<evidence type="ECO:0000313" key="2">
    <source>
        <dbReference type="EMBL" id="CAE7906725.1"/>
    </source>
</evidence>
<organism evidence="2 3">
    <name type="scientific">Symbiodinium necroappetens</name>
    <dbReference type="NCBI Taxonomy" id="1628268"/>
    <lineage>
        <taxon>Eukaryota</taxon>
        <taxon>Sar</taxon>
        <taxon>Alveolata</taxon>
        <taxon>Dinophyceae</taxon>
        <taxon>Suessiales</taxon>
        <taxon>Symbiodiniaceae</taxon>
        <taxon>Symbiodinium</taxon>
    </lineage>
</organism>